<proteinExistence type="predicted"/>
<evidence type="ECO:0000313" key="1">
    <source>
        <dbReference type="EMBL" id="CAJ74213.1"/>
    </source>
</evidence>
<accession>Q1Q2H5</accession>
<reference evidence="1" key="2">
    <citation type="submission" date="2006-01" db="EMBL/GenBank/DDBJ databases">
        <authorList>
            <person name="Genoscope"/>
        </authorList>
    </citation>
    <scope>NUCLEOTIDE SEQUENCE</scope>
</reference>
<evidence type="ECO:0000313" key="3">
    <source>
        <dbReference type="Proteomes" id="UP000501926"/>
    </source>
</evidence>
<dbReference type="AlphaFoldDB" id="Q1Q2H5"/>
<organism evidence="1">
    <name type="scientific">Kuenenia stuttgartiensis</name>
    <dbReference type="NCBI Taxonomy" id="174633"/>
    <lineage>
        <taxon>Bacteria</taxon>
        <taxon>Pseudomonadati</taxon>
        <taxon>Planctomycetota</taxon>
        <taxon>Candidatus Brocadiia</taxon>
        <taxon>Candidatus Brocadiales</taxon>
        <taxon>Candidatus Brocadiaceae</taxon>
        <taxon>Candidatus Kuenenia</taxon>
    </lineage>
</organism>
<protein>
    <submittedName>
        <fullName evidence="1">Uncharacterized protein</fullName>
    </submittedName>
</protein>
<name>Q1Q2H5_KUEST</name>
<dbReference type="EMBL" id="CP049055">
    <property type="protein sequence ID" value="QII11309.1"/>
    <property type="molecule type" value="Genomic_DNA"/>
</dbReference>
<dbReference type="EMBL" id="CT573071">
    <property type="protein sequence ID" value="CAJ74213.1"/>
    <property type="molecule type" value="Genomic_DNA"/>
</dbReference>
<sequence length="66" mass="7581">MILFPIYQQTGEKPEFLEQMHSQTDTSLCSVQGLGTSRVSFTLNSYKIFVIVLIICVLWQRQSPDN</sequence>
<evidence type="ECO:0000313" key="2">
    <source>
        <dbReference type="EMBL" id="QII11309.1"/>
    </source>
</evidence>
<reference evidence="2 3" key="3">
    <citation type="submission" date="2020-02" db="EMBL/GenBank/DDBJ databases">
        <title>Newly sequenced genome of strain CSTR1 showed variability in Candidatus Kuenenia stuttgartiensis genomes.</title>
        <authorList>
            <person name="Ding C."/>
            <person name="Adrian L."/>
        </authorList>
    </citation>
    <scope>NUCLEOTIDE SEQUENCE [LARGE SCALE GENOMIC DNA]</scope>
    <source>
        <strain evidence="2 3">CSTR1</strain>
    </source>
</reference>
<reference evidence="1" key="1">
    <citation type="journal article" date="2006" name="Nature">
        <title>Deciphering the evolution and metabolism of an anammox bacterium from a community genome.</title>
        <authorList>
            <person name="Strous M."/>
            <person name="Pelletier E."/>
            <person name="Mangenot S."/>
            <person name="Rattei T."/>
            <person name="Lehner A."/>
            <person name="Taylor M.W."/>
            <person name="Horn M."/>
            <person name="Daims H."/>
            <person name="Bartol-Mavel D."/>
            <person name="Wincker P."/>
            <person name="Barbe V."/>
            <person name="Fonknechten N."/>
            <person name="Vallenet D."/>
            <person name="Segurens B."/>
            <person name="Schenowitz-Truong C."/>
            <person name="Medigue C."/>
            <person name="Collingro A."/>
            <person name="Snel B."/>
            <person name="Dutilh B.E."/>
            <person name="OpDenCamp H.J.M."/>
            <person name="vanDerDrift C."/>
            <person name="Cirpus I."/>
            <person name="vanDePas-Schoonen K.T."/>
            <person name="Harhangi H.R."/>
            <person name="vanNiftrik L."/>
            <person name="Schmid M."/>
            <person name="Keltjens J."/>
            <person name="vanDeVossenberg J."/>
            <person name="Kartal B."/>
            <person name="Meier H."/>
            <person name="Frishman D."/>
            <person name="Huynen M.A."/>
            <person name="Mewes H."/>
            <person name="Weissenbach J."/>
            <person name="Jetten M.S.M."/>
            <person name="Wagner M."/>
            <person name="LePaslier D."/>
        </authorList>
    </citation>
    <scope>NUCLEOTIDE SEQUENCE</scope>
</reference>
<dbReference type="Proteomes" id="UP000501926">
    <property type="component" value="Chromosome"/>
</dbReference>
<gene>
    <name evidence="2" type="ORF">KsCSTR_19300</name>
    <name evidence="1" type="ORF">kuste3451</name>
</gene>